<sequence length="66" mass="7863">RTGEVGLGRVHTYRIKNRYGELHPAYRTGEVGLCRVHTYRIRTDTENYTRHTRQEKWCCAESIHTE</sequence>
<reference evidence="1" key="1">
    <citation type="submission" date="2023-05" db="EMBL/GenBank/DDBJ databases">
        <authorList>
            <person name="Stuckert A."/>
        </authorList>
    </citation>
    <scope>NUCLEOTIDE SEQUENCE</scope>
</reference>
<dbReference type="Proteomes" id="UP001162483">
    <property type="component" value="Unassembled WGS sequence"/>
</dbReference>
<evidence type="ECO:0000313" key="1">
    <source>
        <dbReference type="EMBL" id="CAI9604079.1"/>
    </source>
</evidence>
<name>A0ABN9G413_9NEOB</name>
<dbReference type="EMBL" id="CATNWA010017922">
    <property type="protein sequence ID" value="CAI9604079.1"/>
    <property type="molecule type" value="Genomic_DNA"/>
</dbReference>
<feature type="non-terminal residue" evidence="1">
    <location>
        <position position="1"/>
    </location>
</feature>
<protein>
    <submittedName>
        <fullName evidence="1">Uncharacterized protein</fullName>
    </submittedName>
</protein>
<accession>A0ABN9G413</accession>
<evidence type="ECO:0000313" key="2">
    <source>
        <dbReference type="Proteomes" id="UP001162483"/>
    </source>
</evidence>
<keyword evidence="2" id="KW-1185">Reference proteome</keyword>
<comment type="caution">
    <text evidence="1">The sequence shown here is derived from an EMBL/GenBank/DDBJ whole genome shotgun (WGS) entry which is preliminary data.</text>
</comment>
<gene>
    <name evidence="1" type="ORF">SPARVUS_LOCUS13413908</name>
</gene>
<organism evidence="1 2">
    <name type="scientific">Staurois parvus</name>
    <dbReference type="NCBI Taxonomy" id="386267"/>
    <lineage>
        <taxon>Eukaryota</taxon>
        <taxon>Metazoa</taxon>
        <taxon>Chordata</taxon>
        <taxon>Craniata</taxon>
        <taxon>Vertebrata</taxon>
        <taxon>Euteleostomi</taxon>
        <taxon>Amphibia</taxon>
        <taxon>Batrachia</taxon>
        <taxon>Anura</taxon>
        <taxon>Neobatrachia</taxon>
        <taxon>Ranoidea</taxon>
        <taxon>Ranidae</taxon>
        <taxon>Staurois</taxon>
    </lineage>
</organism>
<proteinExistence type="predicted"/>